<keyword evidence="3" id="KW-1185">Reference proteome</keyword>
<sequence length="154" mass="15964">RGACPTSAEERARPGQSERRPGAAAAARRVRGADARGQGCIRGPLPAGPAALPARVRRLAVAAAGGRPRRPGAEAGRDKLAQPRAPTWSELMHRGERGAMADVFAGANLQGLVEDRQLARQAQQLRRDTQAPATPAAPARHGRRSGRAAGAAAP</sequence>
<reference evidence="2" key="1">
    <citation type="submission" date="2023-10" db="EMBL/GenBank/DDBJ databases">
        <authorList>
            <person name="Chen Y."/>
            <person name="Shah S."/>
            <person name="Dougan E. K."/>
            <person name="Thang M."/>
            <person name="Chan C."/>
        </authorList>
    </citation>
    <scope>NUCLEOTIDE SEQUENCE [LARGE SCALE GENOMIC DNA]</scope>
</reference>
<accession>A0ABN9WVN9</accession>
<organism evidence="2 3">
    <name type="scientific">Prorocentrum cordatum</name>
    <dbReference type="NCBI Taxonomy" id="2364126"/>
    <lineage>
        <taxon>Eukaryota</taxon>
        <taxon>Sar</taxon>
        <taxon>Alveolata</taxon>
        <taxon>Dinophyceae</taxon>
        <taxon>Prorocentrales</taxon>
        <taxon>Prorocentraceae</taxon>
        <taxon>Prorocentrum</taxon>
    </lineage>
</organism>
<proteinExistence type="predicted"/>
<evidence type="ECO:0000313" key="3">
    <source>
        <dbReference type="Proteomes" id="UP001189429"/>
    </source>
</evidence>
<feature type="region of interest" description="Disordered" evidence="1">
    <location>
        <begin position="1"/>
        <end position="48"/>
    </location>
</feature>
<feature type="compositionally biased region" description="Low complexity" evidence="1">
    <location>
        <begin position="35"/>
        <end position="48"/>
    </location>
</feature>
<feature type="region of interest" description="Disordered" evidence="1">
    <location>
        <begin position="63"/>
        <end position="85"/>
    </location>
</feature>
<evidence type="ECO:0000313" key="2">
    <source>
        <dbReference type="EMBL" id="CAK0889413.1"/>
    </source>
</evidence>
<name>A0ABN9WVN9_9DINO</name>
<evidence type="ECO:0000256" key="1">
    <source>
        <dbReference type="SAM" id="MobiDB-lite"/>
    </source>
</evidence>
<dbReference type="Proteomes" id="UP001189429">
    <property type="component" value="Unassembled WGS sequence"/>
</dbReference>
<feature type="region of interest" description="Disordered" evidence="1">
    <location>
        <begin position="118"/>
        <end position="154"/>
    </location>
</feature>
<feature type="non-terminal residue" evidence="2">
    <location>
        <position position="1"/>
    </location>
</feature>
<feature type="compositionally biased region" description="Basic and acidic residues" evidence="1">
    <location>
        <begin position="71"/>
        <end position="81"/>
    </location>
</feature>
<feature type="non-terminal residue" evidence="2">
    <location>
        <position position="154"/>
    </location>
</feature>
<gene>
    <name evidence="2" type="ORF">PCOR1329_LOCUS69939</name>
</gene>
<comment type="caution">
    <text evidence="2">The sequence shown here is derived from an EMBL/GenBank/DDBJ whole genome shotgun (WGS) entry which is preliminary data.</text>
</comment>
<protein>
    <submittedName>
        <fullName evidence="2">Uncharacterized protein</fullName>
    </submittedName>
</protein>
<feature type="compositionally biased region" description="Basic and acidic residues" evidence="1">
    <location>
        <begin position="8"/>
        <end position="21"/>
    </location>
</feature>
<dbReference type="EMBL" id="CAUYUJ010019205">
    <property type="protein sequence ID" value="CAK0889413.1"/>
    <property type="molecule type" value="Genomic_DNA"/>
</dbReference>